<name>A0A1H6FLN1_THEAL</name>
<organism evidence="4 5">
    <name type="scientific">Thermoleophilum album</name>
    <dbReference type="NCBI Taxonomy" id="29539"/>
    <lineage>
        <taxon>Bacteria</taxon>
        <taxon>Bacillati</taxon>
        <taxon>Actinomycetota</taxon>
        <taxon>Thermoleophilia</taxon>
        <taxon>Thermoleophilales</taxon>
        <taxon>Thermoleophilaceae</taxon>
        <taxon>Thermoleophilum</taxon>
    </lineage>
</organism>
<keyword evidence="2" id="KW-1133">Transmembrane helix</keyword>
<evidence type="ECO:0008006" key="6">
    <source>
        <dbReference type="Google" id="ProtNLM"/>
    </source>
</evidence>
<feature type="chain" id="PRO_5013816907" description="DUF2029 domain-containing protein" evidence="3">
    <location>
        <begin position="22"/>
        <end position="570"/>
    </location>
</feature>
<evidence type="ECO:0000256" key="3">
    <source>
        <dbReference type="SAM" id="SignalP"/>
    </source>
</evidence>
<sequence>MRRRALAVTIALALAGALASAAWLSPQPTYDPWSWAVWGRELAHGTLDTRGGPSWKPLPAFILALLSPLRVFDDSVPAAAWVLLVRFHALLGLFVVGLLALQLATPSRSGPPTRALTASYAARLFPGDRRVLAAAVLAPLVLVGSGDWLRYFAAGNEVLPAAFLAATAALALLVNRPAVATASLFLLALLRPEALPVLLACAVVLSRPRIGIVLCAVAAAAWTVPEWLGSGDPLGAFRQAASRPPWAASAAEHPVLHSLRGAAELFGPAALVGCAVTVIGLAWRKLRAGGAGHCRDCHLRDESSIRRQVTLATLVVAWIAAVALSTAFGFSGNARYYAPALPLVAALAAIGWSLVVGLFNEPGARFAAISSVAVLSVASCVSDADRVRARLAAERELGGALAQVAHVARCESDGSLRRLLERSDPLAAARALVASRRLAVERPFQPHAAYLLELPIAALERPLSNVEYTLYRGPFQPRSVRATYGVREPAKCSKGLGAPVVLGSGEWLIRRSARPGASVRGARRPGTRGRGRSPRRPSVRPRLRRNHQSARYCARRASCAYPTRAVLDRR</sequence>
<keyword evidence="2" id="KW-0472">Membrane</keyword>
<accession>A0A1H6FLN1</accession>
<evidence type="ECO:0000313" key="4">
    <source>
        <dbReference type="EMBL" id="SEH10704.1"/>
    </source>
</evidence>
<feature type="transmembrane region" description="Helical" evidence="2">
    <location>
        <begin position="197"/>
        <end position="224"/>
    </location>
</feature>
<feature type="region of interest" description="Disordered" evidence="1">
    <location>
        <begin position="513"/>
        <end position="548"/>
    </location>
</feature>
<proteinExistence type="predicted"/>
<feature type="transmembrane region" description="Helical" evidence="2">
    <location>
        <begin position="265"/>
        <end position="283"/>
    </location>
</feature>
<protein>
    <recommendedName>
        <fullName evidence="6">DUF2029 domain-containing protein</fullName>
    </recommendedName>
</protein>
<evidence type="ECO:0000256" key="1">
    <source>
        <dbReference type="SAM" id="MobiDB-lite"/>
    </source>
</evidence>
<gene>
    <name evidence="4" type="ORF">SAMN02745716_0522</name>
</gene>
<dbReference type="STRING" id="29539.SAMN02745716_0522"/>
<keyword evidence="3" id="KW-0732">Signal</keyword>
<dbReference type="EMBL" id="FNWJ01000001">
    <property type="protein sequence ID" value="SEH10704.1"/>
    <property type="molecule type" value="Genomic_DNA"/>
</dbReference>
<keyword evidence="2" id="KW-0812">Transmembrane</keyword>
<feature type="signal peptide" evidence="3">
    <location>
        <begin position="1"/>
        <end position="21"/>
    </location>
</feature>
<dbReference type="Proteomes" id="UP000222056">
    <property type="component" value="Unassembled WGS sequence"/>
</dbReference>
<feature type="transmembrane region" description="Helical" evidence="2">
    <location>
        <begin position="309"/>
        <end position="330"/>
    </location>
</feature>
<feature type="transmembrane region" description="Helical" evidence="2">
    <location>
        <begin position="78"/>
        <end position="101"/>
    </location>
</feature>
<dbReference type="AlphaFoldDB" id="A0A1H6FLN1"/>
<feature type="compositionally biased region" description="Basic residues" evidence="1">
    <location>
        <begin position="521"/>
        <end position="548"/>
    </location>
</feature>
<evidence type="ECO:0000256" key="2">
    <source>
        <dbReference type="SAM" id="Phobius"/>
    </source>
</evidence>
<reference evidence="5" key="1">
    <citation type="submission" date="2016-10" db="EMBL/GenBank/DDBJ databases">
        <authorList>
            <person name="Varghese N."/>
            <person name="Submissions S."/>
        </authorList>
    </citation>
    <scope>NUCLEOTIDE SEQUENCE [LARGE SCALE GENOMIC DNA]</scope>
    <source>
        <strain evidence="5">ATCC 35263</strain>
    </source>
</reference>
<evidence type="ECO:0000313" key="5">
    <source>
        <dbReference type="Proteomes" id="UP000222056"/>
    </source>
</evidence>
<feature type="transmembrane region" description="Helical" evidence="2">
    <location>
        <begin position="336"/>
        <end position="359"/>
    </location>
</feature>
<keyword evidence="5" id="KW-1185">Reference proteome</keyword>
<feature type="transmembrane region" description="Helical" evidence="2">
    <location>
        <begin position="131"/>
        <end position="149"/>
    </location>
</feature>
<feature type="transmembrane region" description="Helical" evidence="2">
    <location>
        <begin position="161"/>
        <end position="190"/>
    </location>
</feature>